<name>A0A5C7G578_9BURK</name>
<dbReference type="Pfam" id="PF13202">
    <property type="entry name" value="EF-hand_5"/>
    <property type="match status" value="3"/>
</dbReference>
<feature type="region of interest" description="Disordered" evidence="1">
    <location>
        <begin position="145"/>
        <end position="164"/>
    </location>
</feature>
<dbReference type="EMBL" id="VPFD01000014">
    <property type="protein sequence ID" value="TXF99227.1"/>
    <property type="molecule type" value="Genomic_DNA"/>
</dbReference>
<gene>
    <name evidence="4" type="ORF">FVD38_13650</name>
</gene>
<dbReference type="Proteomes" id="UP000321413">
    <property type="component" value="Unassembled WGS sequence"/>
</dbReference>
<sequence>MKKQNIQLGKHGFRLAMTVMVVAMTASAPVGAAEGPTAPAGGHGLAAFMGSYDASRDGVVTREEYDTVRKQRFVAADVNRDGWLSEEEYVAEYEGRLKQQYAGKAQDERYASSIKQAHVRFKILDTDKDGKLTVEEDIAIAEKTFKQNDKNGDGKVDQADGAKP</sequence>
<protein>
    <recommendedName>
        <fullName evidence="3">EF-hand domain-containing protein</fullName>
    </recommendedName>
</protein>
<dbReference type="PROSITE" id="PS00018">
    <property type="entry name" value="EF_HAND_1"/>
    <property type="match status" value="1"/>
</dbReference>
<feature type="signal peptide" evidence="2">
    <location>
        <begin position="1"/>
        <end position="32"/>
    </location>
</feature>
<keyword evidence="2" id="KW-0732">Signal</keyword>
<dbReference type="SUPFAM" id="SSF47473">
    <property type="entry name" value="EF-hand"/>
    <property type="match status" value="1"/>
</dbReference>
<dbReference type="PANTHER" id="PTHR10827">
    <property type="entry name" value="RETICULOCALBIN"/>
    <property type="match status" value="1"/>
</dbReference>
<dbReference type="PROSITE" id="PS50222">
    <property type="entry name" value="EF_HAND_2"/>
    <property type="match status" value="1"/>
</dbReference>
<dbReference type="PANTHER" id="PTHR10827:SF85">
    <property type="entry name" value="CALCIUM-BINDING PROTEIN"/>
    <property type="match status" value="1"/>
</dbReference>
<proteinExistence type="predicted"/>
<evidence type="ECO:0000256" key="1">
    <source>
        <dbReference type="SAM" id="MobiDB-lite"/>
    </source>
</evidence>
<keyword evidence="5" id="KW-1185">Reference proteome</keyword>
<accession>A0A5C7G578</accession>
<dbReference type="GO" id="GO:0005509">
    <property type="term" value="F:calcium ion binding"/>
    <property type="evidence" value="ECO:0007669"/>
    <property type="project" value="InterPro"/>
</dbReference>
<evidence type="ECO:0000256" key="2">
    <source>
        <dbReference type="SAM" id="SignalP"/>
    </source>
</evidence>
<dbReference type="InterPro" id="IPR002048">
    <property type="entry name" value="EF_hand_dom"/>
</dbReference>
<dbReference type="AlphaFoldDB" id="A0A5C7G578"/>
<evidence type="ECO:0000313" key="4">
    <source>
        <dbReference type="EMBL" id="TXF99227.1"/>
    </source>
</evidence>
<organism evidence="4 5">
    <name type="scientific">Massilia arenae</name>
    <dbReference type="NCBI Taxonomy" id="2603288"/>
    <lineage>
        <taxon>Bacteria</taxon>
        <taxon>Pseudomonadati</taxon>
        <taxon>Pseudomonadota</taxon>
        <taxon>Betaproteobacteria</taxon>
        <taxon>Burkholderiales</taxon>
        <taxon>Oxalobacteraceae</taxon>
        <taxon>Telluria group</taxon>
        <taxon>Massilia</taxon>
    </lineage>
</organism>
<feature type="domain" description="EF-hand" evidence="3">
    <location>
        <begin position="112"/>
        <end position="147"/>
    </location>
</feature>
<feature type="chain" id="PRO_5022822247" description="EF-hand domain-containing protein" evidence="2">
    <location>
        <begin position="33"/>
        <end position="164"/>
    </location>
</feature>
<dbReference type="Gene3D" id="1.10.238.10">
    <property type="entry name" value="EF-hand"/>
    <property type="match status" value="2"/>
</dbReference>
<dbReference type="RefSeq" id="WP_147935304.1">
    <property type="nucleotide sequence ID" value="NZ_VPFD01000014.1"/>
</dbReference>
<comment type="caution">
    <text evidence="4">The sequence shown here is derived from an EMBL/GenBank/DDBJ whole genome shotgun (WGS) entry which is preliminary data.</text>
</comment>
<evidence type="ECO:0000259" key="3">
    <source>
        <dbReference type="PROSITE" id="PS50222"/>
    </source>
</evidence>
<evidence type="ECO:0000313" key="5">
    <source>
        <dbReference type="Proteomes" id="UP000321413"/>
    </source>
</evidence>
<dbReference type="InterPro" id="IPR011992">
    <property type="entry name" value="EF-hand-dom_pair"/>
</dbReference>
<reference evidence="4 5" key="1">
    <citation type="submission" date="2019-08" db="EMBL/GenBank/DDBJ databases">
        <title>Massilia golmudensis sp. nov., isolated from sand in the Qinghai-Tibetan Plateau.</title>
        <authorList>
            <person name="Zhang B."/>
        </authorList>
    </citation>
    <scope>NUCLEOTIDE SEQUENCE [LARGE SCALE GENOMIC DNA]</scope>
    <source>
        <strain evidence="4 5">GEM5</strain>
    </source>
</reference>
<dbReference type="InterPro" id="IPR018247">
    <property type="entry name" value="EF_Hand_1_Ca_BS"/>
</dbReference>